<evidence type="ECO:0000259" key="2">
    <source>
        <dbReference type="Pfam" id="PF13239"/>
    </source>
</evidence>
<keyword evidence="1" id="KW-0812">Transmembrane</keyword>
<dbReference type="Proteomes" id="UP001208689">
    <property type="component" value="Chromosome"/>
</dbReference>
<sequence length="208" mass="24218">MAKRKLIKRLVDEIDHDDPEDEENLPLEYYELKELAKTRVLLKGSLKVHAIIYLFINVFIAIINLFAVSTPANFGFYDLWCIWAILGWGLILWAHAAIVLTINIMNLEQRIFSITISIGGYILGFLVYVNYYVNHITESSMIWWPWVTVGGILIAAAYAYIVFENDDTSKMERRIGIEIEKMKMEEKLKQGKLEAKKERKEKNIDKED</sequence>
<reference evidence="3" key="1">
    <citation type="submission" date="2022-09" db="EMBL/GenBank/DDBJ databases">
        <title>Actin cytoskeleton and complex cell architecture in an #Asgard archaeon.</title>
        <authorList>
            <person name="Ponce Toledo R.I."/>
            <person name="Schleper C."/>
            <person name="Rodrigues Oliveira T."/>
            <person name="Wollweber F."/>
            <person name="Xu J."/>
            <person name="Rittmann S."/>
            <person name="Klingl A."/>
            <person name="Pilhofer M."/>
        </authorList>
    </citation>
    <scope>NUCLEOTIDE SEQUENCE</scope>
    <source>
        <strain evidence="3">B-35</strain>
    </source>
</reference>
<keyword evidence="4" id="KW-1185">Reference proteome</keyword>
<feature type="domain" description="2TM" evidence="2">
    <location>
        <begin position="36"/>
        <end position="102"/>
    </location>
</feature>
<feature type="transmembrane region" description="Helical" evidence="1">
    <location>
        <begin position="111"/>
        <end position="131"/>
    </location>
</feature>
<evidence type="ECO:0000313" key="3">
    <source>
        <dbReference type="EMBL" id="UYP46623.1"/>
    </source>
</evidence>
<keyword evidence="1" id="KW-1133">Transmembrane helix</keyword>
<dbReference type="EMBL" id="CP104013">
    <property type="protein sequence ID" value="UYP46623.1"/>
    <property type="molecule type" value="Genomic_DNA"/>
</dbReference>
<protein>
    <recommendedName>
        <fullName evidence="2">2TM domain-containing protein</fullName>
    </recommendedName>
</protein>
<feature type="transmembrane region" description="Helical" evidence="1">
    <location>
        <begin position="80"/>
        <end position="104"/>
    </location>
</feature>
<accession>A0ABY6HTE4</accession>
<feature type="transmembrane region" description="Helical" evidence="1">
    <location>
        <begin position="143"/>
        <end position="163"/>
    </location>
</feature>
<proteinExistence type="predicted"/>
<dbReference type="InterPro" id="IPR025698">
    <property type="entry name" value="2TM_dom"/>
</dbReference>
<evidence type="ECO:0000256" key="1">
    <source>
        <dbReference type="SAM" id="Phobius"/>
    </source>
</evidence>
<dbReference type="Pfam" id="PF13239">
    <property type="entry name" value="2TM"/>
    <property type="match status" value="1"/>
</dbReference>
<gene>
    <name evidence="3" type="ORF">NEF87_002908</name>
</gene>
<organism evidence="3 4">
    <name type="scientific">Candidatus Lokiarchaeum ossiferum</name>
    <dbReference type="NCBI Taxonomy" id="2951803"/>
    <lineage>
        <taxon>Archaea</taxon>
        <taxon>Promethearchaeati</taxon>
        <taxon>Promethearchaeota</taxon>
        <taxon>Promethearchaeia</taxon>
        <taxon>Promethearchaeales</taxon>
        <taxon>Promethearchaeaceae</taxon>
        <taxon>Candidatus Lokiarchaeum</taxon>
    </lineage>
</organism>
<evidence type="ECO:0000313" key="4">
    <source>
        <dbReference type="Proteomes" id="UP001208689"/>
    </source>
</evidence>
<feature type="transmembrane region" description="Helical" evidence="1">
    <location>
        <begin position="48"/>
        <end position="68"/>
    </location>
</feature>
<keyword evidence="1" id="KW-0472">Membrane</keyword>
<name>A0ABY6HTE4_9ARCH</name>